<dbReference type="EMBL" id="CVRI01000020">
    <property type="protein sequence ID" value="CRK91328.1"/>
    <property type="molecule type" value="Genomic_DNA"/>
</dbReference>
<dbReference type="AlphaFoldDB" id="A0A1J1HTD1"/>
<reference evidence="2 3" key="1">
    <citation type="submission" date="2015-04" db="EMBL/GenBank/DDBJ databases">
        <authorList>
            <person name="Syromyatnikov M.Y."/>
            <person name="Popov V.N."/>
        </authorList>
    </citation>
    <scope>NUCLEOTIDE SEQUENCE [LARGE SCALE GENOMIC DNA]</scope>
</reference>
<evidence type="ECO:0000256" key="1">
    <source>
        <dbReference type="SAM" id="MobiDB-lite"/>
    </source>
</evidence>
<feature type="region of interest" description="Disordered" evidence="1">
    <location>
        <begin position="62"/>
        <end position="88"/>
    </location>
</feature>
<proteinExistence type="predicted"/>
<evidence type="ECO:0000313" key="3">
    <source>
        <dbReference type="Proteomes" id="UP000183832"/>
    </source>
</evidence>
<feature type="compositionally biased region" description="Low complexity" evidence="1">
    <location>
        <begin position="62"/>
        <end position="86"/>
    </location>
</feature>
<protein>
    <submittedName>
        <fullName evidence="2">CLUMA_CG005002, isoform A</fullName>
    </submittedName>
</protein>
<feature type="compositionally biased region" description="Basic and acidic residues" evidence="1">
    <location>
        <begin position="31"/>
        <end position="40"/>
    </location>
</feature>
<keyword evidence="3" id="KW-1185">Reference proteome</keyword>
<feature type="compositionally biased region" description="Basic residues" evidence="1">
    <location>
        <begin position="1"/>
        <end position="11"/>
    </location>
</feature>
<name>A0A1J1HTD1_9DIPT</name>
<sequence>MGHVKQKKSRSRSSSTPSEQVGIELVNAKETFPRSSERPPKSAYPEQLNVGELISQINCRTSSNEIRNDSNNNSNRNNNTTHQTNRQICQSESEIIDDVEKGPSMRHHRQKPLYRRLIAFVRNLWIGAKFNVGSDGKKLLTFYFSN</sequence>
<organism evidence="2 3">
    <name type="scientific">Clunio marinus</name>
    <dbReference type="NCBI Taxonomy" id="568069"/>
    <lineage>
        <taxon>Eukaryota</taxon>
        <taxon>Metazoa</taxon>
        <taxon>Ecdysozoa</taxon>
        <taxon>Arthropoda</taxon>
        <taxon>Hexapoda</taxon>
        <taxon>Insecta</taxon>
        <taxon>Pterygota</taxon>
        <taxon>Neoptera</taxon>
        <taxon>Endopterygota</taxon>
        <taxon>Diptera</taxon>
        <taxon>Nematocera</taxon>
        <taxon>Chironomoidea</taxon>
        <taxon>Chironomidae</taxon>
        <taxon>Clunio</taxon>
    </lineage>
</organism>
<dbReference type="Proteomes" id="UP000183832">
    <property type="component" value="Unassembled WGS sequence"/>
</dbReference>
<feature type="region of interest" description="Disordered" evidence="1">
    <location>
        <begin position="1"/>
        <end position="47"/>
    </location>
</feature>
<evidence type="ECO:0000313" key="2">
    <source>
        <dbReference type="EMBL" id="CRK91328.1"/>
    </source>
</evidence>
<dbReference type="OrthoDB" id="10600675at2759"/>
<gene>
    <name evidence="2" type="ORF">CLUMA_CG005002</name>
</gene>
<accession>A0A1J1HTD1</accession>